<evidence type="ECO:0000313" key="4">
    <source>
        <dbReference type="Proteomes" id="UP000887229"/>
    </source>
</evidence>
<reference evidence="3" key="1">
    <citation type="journal article" date="2021" name="IMA Fungus">
        <title>Genomic characterization of three marine fungi, including Emericellopsis atlantica sp. nov. with signatures of a generalist lifestyle and marine biomass degradation.</title>
        <authorList>
            <person name="Hagestad O.C."/>
            <person name="Hou L."/>
            <person name="Andersen J.H."/>
            <person name="Hansen E.H."/>
            <person name="Altermark B."/>
            <person name="Li C."/>
            <person name="Kuhnert E."/>
            <person name="Cox R.J."/>
            <person name="Crous P.W."/>
            <person name="Spatafora J.W."/>
            <person name="Lail K."/>
            <person name="Amirebrahimi M."/>
            <person name="Lipzen A."/>
            <person name="Pangilinan J."/>
            <person name="Andreopoulos W."/>
            <person name="Hayes R.D."/>
            <person name="Ng V."/>
            <person name="Grigoriev I.V."/>
            <person name="Jackson S.A."/>
            <person name="Sutton T.D.S."/>
            <person name="Dobson A.D.W."/>
            <person name="Rama T."/>
        </authorList>
    </citation>
    <scope>NUCLEOTIDE SEQUENCE</scope>
    <source>
        <strain evidence="3">TS7</strain>
    </source>
</reference>
<gene>
    <name evidence="3" type="ORF">F5Z01DRAFT_267619</name>
</gene>
<feature type="domain" description="Mtf2-like C-terminal" evidence="2">
    <location>
        <begin position="180"/>
        <end position="364"/>
    </location>
</feature>
<comment type="caution">
    <text evidence="3">The sequence shown here is derived from an EMBL/GenBank/DDBJ whole genome shotgun (WGS) entry which is preliminary data.</text>
</comment>
<accession>A0A9P8CLM4</accession>
<dbReference type="GeneID" id="70289545"/>
<dbReference type="Pfam" id="PF19189">
    <property type="entry name" value="Mtf2"/>
    <property type="match status" value="1"/>
</dbReference>
<evidence type="ECO:0000313" key="3">
    <source>
        <dbReference type="EMBL" id="KAG9251804.1"/>
    </source>
</evidence>
<name>A0A9P8CLM4_9HYPO</name>
<dbReference type="RefSeq" id="XP_046115728.1">
    <property type="nucleotide sequence ID" value="XM_046258642.1"/>
</dbReference>
<dbReference type="AlphaFoldDB" id="A0A9P8CLM4"/>
<keyword evidence="4" id="KW-1185">Reference proteome</keyword>
<feature type="region of interest" description="Disordered" evidence="1">
    <location>
        <begin position="89"/>
        <end position="111"/>
    </location>
</feature>
<feature type="region of interest" description="Disordered" evidence="1">
    <location>
        <begin position="221"/>
        <end position="257"/>
    </location>
</feature>
<dbReference type="OrthoDB" id="2444174at2759"/>
<protein>
    <recommendedName>
        <fullName evidence="2">Mtf2-like C-terminal domain-containing protein</fullName>
    </recommendedName>
</protein>
<dbReference type="Proteomes" id="UP000887229">
    <property type="component" value="Unassembled WGS sequence"/>
</dbReference>
<organism evidence="3 4">
    <name type="scientific">Emericellopsis atlantica</name>
    <dbReference type="NCBI Taxonomy" id="2614577"/>
    <lineage>
        <taxon>Eukaryota</taxon>
        <taxon>Fungi</taxon>
        <taxon>Dikarya</taxon>
        <taxon>Ascomycota</taxon>
        <taxon>Pezizomycotina</taxon>
        <taxon>Sordariomycetes</taxon>
        <taxon>Hypocreomycetidae</taxon>
        <taxon>Hypocreales</taxon>
        <taxon>Bionectriaceae</taxon>
        <taxon>Emericellopsis</taxon>
    </lineage>
</organism>
<dbReference type="GO" id="GO:0005739">
    <property type="term" value="C:mitochondrion"/>
    <property type="evidence" value="ECO:0007669"/>
    <property type="project" value="InterPro"/>
</dbReference>
<sequence>MSLSFLYQTRTIQRAWRLPTARSIVRYASSRADDNDEGNIPFDFGHGTSAKKQWRSGSDMTHEALKASNRTLSPSEAHIFKNIFDEITAGNMPKPRRPSTPPAEGGGADSILQSGAMTSKAAPERMTEFRNKYLEAFPQSVRNAAKQAFNILETPSEAELEEMSPEDRLLWEKRARYQEVRDAEKKRMEAKMEACQDDFELWQVMEREVFSLMGKLGVSQGEKKKKTKTRGGKKAKLQEVAEQESVATTPSEAAGEKDDEHIMDIHGALYSHYLLHALKLFNTQFAIPSPYTFQILPQVKSLGLTSYILGVSTSFYTNLASIHWNRFGDASSALDLLEEMHNTGLYADYKAEALLGKIRQHVASCQLGLQGPFAKAITEVAPFDASLTGRLEELEHFVRYSMRRDE</sequence>
<dbReference type="PANTHER" id="PTHR39468">
    <property type="entry name" value="CHROMOSOME 7, WHOLE GENOME SHOTGUN SEQUENCE"/>
    <property type="match status" value="1"/>
</dbReference>
<feature type="compositionally biased region" description="Basic residues" evidence="1">
    <location>
        <begin position="223"/>
        <end position="235"/>
    </location>
</feature>
<dbReference type="EMBL" id="MU251266">
    <property type="protein sequence ID" value="KAG9251804.1"/>
    <property type="molecule type" value="Genomic_DNA"/>
</dbReference>
<dbReference type="PANTHER" id="PTHR39468:SF1">
    <property type="entry name" value="MTF2-LIKE C-TERMINAL DOMAIN-CONTAINING PROTEIN"/>
    <property type="match status" value="1"/>
</dbReference>
<dbReference type="InterPro" id="IPR040009">
    <property type="entry name" value="Mtf2/C5D6.12-like"/>
</dbReference>
<evidence type="ECO:0000259" key="2">
    <source>
        <dbReference type="Pfam" id="PF19189"/>
    </source>
</evidence>
<evidence type="ECO:0000256" key="1">
    <source>
        <dbReference type="SAM" id="MobiDB-lite"/>
    </source>
</evidence>
<dbReference type="InterPro" id="IPR043837">
    <property type="entry name" value="Mtf2-like_C"/>
</dbReference>
<proteinExistence type="predicted"/>